<proteinExistence type="predicted"/>
<dbReference type="SUPFAM" id="SSF53474">
    <property type="entry name" value="alpha/beta-Hydrolases"/>
    <property type="match status" value="1"/>
</dbReference>
<gene>
    <name evidence="2" type="ORF">LX87_03140</name>
</gene>
<dbReference type="EMBL" id="QLMC01000003">
    <property type="protein sequence ID" value="RAJ98231.1"/>
    <property type="molecule type" value="Genomic_DNA"/>
</dbReference>
<dbReference type="AlphaFoldDB" id="A0A327WYI6"/>
<evidence type="ECO:0000313" key="3">
    <source>
        <dbReference type="Proteomes" id="UP000248790"/>
    </source>
</evidence>
<protein>
    <submittedName>
        <fullName evidence="2">Pimeloyl-ACP methyl ester carboxylesterase</fullName>
    </submittedName>
</protein>
<dbReference type="PANTHER" id="PTHR43194">
    <property type="entry name" value="HYDROLASE ALPHA/BETA FOLD FAMILY"/>
    <property type="match status" value="1"/>
</dbReference>
<dbReference type="RefSeq" id="WP_229310679.1">
    <property type="nucleotide sequence ID" value="NZ_QLMC01000003.1"/>
</dbReference>
<dbReference type="PANTHER" id="PTHR43194:SF2">
    <property type="entry name" value="PEROXISOMAL MEMBRANE PROTEIN LPX1"/>
    <property type="match status" value="1"/>
</dbReference>
<dbReference type="Proteomes" id="UP000248790">
    <property type="component" value="Unassembled WGS sequence"/>
</dbReference>
<dbReference type="Pfam" id="PF00561">
    <property type="entry name" value="Abhydrolase_1"/>
    <property type="match status" value="1"/>
</dbReference>
<dbReference type="PRINTS" id="PR00111">
    <property type="entry name" value="ABHYDROLASE"/>
</dbReference>
<feature type="domain" description="AB hydrolase-1" evidence="1">
    <location>
        <begin position="13"/>
        <end position="146"/>
    </location>
</feature>
<reference evidence="2 3" key="1">
    <citation type="submission" date="2018-06" db="EMBL/GenBank/DDBJ databases">
        <title>Genomic Encyclopedia of Archaeal and Bacterial Type Strains, Phase II (KMG-II): from individual species to whole genera.</title>
        <authorList>
            <person name="Goeker M."/>
        </authorList>
    </citation>
    <scope>NUCLEOTIDE SEQUENCE [LARGE SCALE GENOMIC DNA]</scope>
    <source>
        <strain evidence="2 3">DSM 21851</strain>
    </source>
</reference>
<name>A0A327WYI6_LARAB</name>
<evidence type="ECO:0000313" key="2">
    <source>
        <dbReference type="EMBL" id="RAJ98231.1"/>
    </source>
</evidence>
<dbReference type="InterPro" id="IPR029058">
    <property type="entry name" value="AB_hydrolase_fold"/>
</dbReference>
<dbReference type="InterPro" id="IPR050228">
    <property type="entry name" value="Carboxylesterase_BioH"/>
</dbReference>
<evidence type="ECO:0000259" key="1">
    <source>
        <dbReference type="Pfam" id="PF00561"/>
    </source>
</evidence>
<accession>A0A327WYI6</accession>
<keyword evidence="3" id="KW-1185">Reference proteome</keyword>
<sequence length="252" mass="29008">MLPVFKLSDGPVPLLAFHGIGQDHRVFEPLARALEGRYAVYAFDLFFHGAQPVAIPDGVLTKQTYAHFIRAFLHKHQIERFALIGYSMGGRFALATAEAFPEQTDELILLAPDGITVSPWYKLATGSGLGRWLFRYFLKHMPLFHRLGQFLISLRLINRSVLRFAETTLATAEQRELVYNAWIGFRHLRFNLQKLSGLFNQRFMRIRFFAGHFDQVLPVSLLNPLTRRLQSYELTVLKTGHNRLIEKVARLL</sequence>
<dbReference type="InterPro" id="IPR000073">
    <property type="entry name" value="AB_hydrolase_1"/>
</dbReference>
<organism evidence="2 3">
    <name type="scientific">Larkinella arboricola</name>
    <dbReference type="NCBI Taxonomy" id="643671"/>
    <lineage>
        <taxon>Bacteria</taxon>
        <taxon>Pseudomonadati</taxon>
        <taxon>Bacteroidota</taxon>
        <taxon>Cytophagia</taxon>
        <taxon>Cytophagales</taxon>
        <taxon>Spirosomataceae</taxon>
        <taxon>Larkinella</taxon>
    </lineage>
</organism>
<dbReference type="Gene3D" id="3.40.50.1820">
    <property type="entry name" value="alpha/beta hydrolase"/>
    <property type="match status" value="1"/>
</dbReference>
<comment type="caution">
    <text evidence="2">The sequence shown here is derived from an EMBL/GenBank/DDBJ whole genome shotgun (WGS) entry which is preliminary data.</text>
</comment>